<protein>
    <recommendedName>
        <fullName evidence="3">HEAT repeat-containing protein</fullName>
    </recommendedName>
</protein>
<keyword evidence="2" id="KW-1185">Reference proteome</keyword>
<organism evidence="1 2">
    <name type="scientific">Actinokineospora terrae</name>
    <dbReference type="NCBI Taxonomy" id="155974"/>
    <lineage>
        <taxon>Bacteria</taxon>
        <taxon>Bacillati</taxon>
        <taxon>Actinomycetota</taxon>
        <taxon>Actinomycetes</taxon>
        <taxon>Pseudonocardiales</taxon>
        <taxon>Pseudonocardiaceae</taxon>
        <taxon>Actinokineospora</taxon>
    </lineage>
</organism>
<accession>A0A1H9QVW5</accession>
<name>A0A1H9QVW5_9PSEU</name>
<dbReference type="SUPFAM" id="SSF48371">
    <property type="entry name" value="ARM repeat"/>
    <property type="match status" value="1"/>
</dbReference>
<dbReference type="InterPro" id="IPR011989">
    <property type="entry name" value="ARM-like"/>
</dbReference>
<dbReference type="EMBL" id="FOGI01000004">
    <property type="protein sequence ID" value="SER64622.1"/>
    <property type="molecule type" value="Genomic_DNA"/>
</dbReference>
<dbReference type="STRING" id="155974.SAMN04487818_104458"/>
<dbReference type="InterPro" id="IPR016024">
    <property type="entry name" value="ARM-type_fold"/>
</dbReference>
<evidence type="ECO:0008006" key="3">
    <source>
        <dbReference type="Google" id="ProtNLM"/>
    </source>
</evidence>
<proteinExistence type="predicted"/>
<reference evidence="2" key="1">
    <citation type="submission" date="2016-10" db="EMBL/GenBank/DDBJ databases">
        <authorList>
            <person name="Varghese N."/>
            <person name="Submissions S."/>
        </authorList>
    </citation>
    <scope>NUCLEOTIDE SEQUENCE [LARGE SCALE GENOMIC DNA]</scope>
    <source>
        <strain evidence="2">DSM 44260</strain>
    </source>
</reference>
<gene>
    <name evidence="1" type="ORF">SAMN04487818_104458</name>
</gene>
<dbReference type="Proteomes" id="UP000199051">
    <property type="component" value="Unassembled WGS sequence"/>
</dbReference>
<dbReference type="RefSeq" id="WP_092777025.1">
    <property type="nucleotide sequence ID" value="NZ_FOGI01000004.1"/>
</dbReference>
<evidence type="ECO:0000313" key="1">
    <source>
        <dbReference type="EMBL" id="SER64622.1"/>
    </source>
</evidence>
<dbReference type="AlphaFoldDB" id="A0A1H9QVW5"/>
<dbReference type="Gene3D" id="1.25.10.10">
    <property type="entry name" value="Leucine-rich Repeat Variant"/>
    <property type="match status" value="1"/>
</dbReference>
<evidence type="ECO:0000313" key="2">
    <source>
        <dbReference type="Proteomes" id="UP000199051"/>
    </source>
</evidence>
<sequence>MAVTMQHVRQQLSVQEVDYSTAAELGDDALPHLEELAAREDTVLACKALYLASLIGGPRSTEIIAGAADHADPIIRIAASAALRNLRQADRTR</sequence>